<protein>
    <submittedName>
        <fullName evidence="7">Branched-chain amino acid ABC transporter permease</fullName>
    </submittedName>
</protein>
<feature type="transmembrane region" description="Helical" evidence="6">
    <location>
        <begin position="225"/>
        <end position="251"/>
    </location>
</feature>
<reference evidence="7" key="1">
    <citation type="submission" date="2022-04" db="EMBL/GenBank/DDBJ databases">
        <title>Whole genome sequence of Sphaerotilus sp. FB-5.</title>
        <authorList>
            <person name="Takeda M."/>
            <person name="Narihara S."/>
            <person name="Akimoto M."/>
            <person name="Akimoto R."/>
            <person name="Nishiyashiki S."/>
            <person name="Murakami T."/>
        </authorList>
    </citation>
    <scope>NUCLEOTIDE SEQUENCE</scope>
    <source>
        <strain evidence="7">FB-5</strain>
    </source>
</reference>
<evidence type="ECO:0000256" key="6">
    <source>
        <dbReference type="SAM" id="Phobius"/>
    </source>
</evidence>
<keyword evidence="3 6" id="KW-0812">Transmembrane</keyword>
<evidence type="ECO:0000256" key="4">
    <source>
        <dbReference type="ARBA" id="ARBA00022989"/>
    </source>
</evidence>
<evidence type="ECO:0000256" key="5">
    <source>
        <dbReference type="ARBA" id="ARBA00023136"/>
    </source>
</evidence>
<keyword evidence="2" id="KW-1003">Cell membrane</keyword>
<comment type="subcellular location">
    <subcellularLocation>
        <location evidence="1">Cell membrane</location>
        <topology evidence="1">Multi-pass membrane protein</topology>
    </subcellularLocation>
</comment>
<feature type="transmembrane region" description="Helical" evidence="6">
    <location>
        <begin position="271"/>
        <end position="293"/>
    </location>
</feature>
<dbReference type="InterPro" id="IPR043428">
    <property type="entry name" value="LivM-like"/>
</dbReference>
<dbReference type="PANTHER" id="PTHR30482">
    <property type="entry name" value="HIGH-AFFINITY BRANCHED-CHAIN AMINO ACID TRANSPORT SYSTEM PERMEASE"/>
    <property type="match status" value="1"/>
</dbReference>
<gene>
    <name evidence="7" type="ORF">CATMQ487_07380</name>
</gene>
<evidence type="ECO:0000256" key="2">
    <source>
        <dbReference type="ARBA" id="ARBA00022475"/>
    </source>
</evidence>
<organism evidence="7 8">
    <name type="scientific">Sphaerotilus microaerophilus</name>
    <dbReference type="NCBI Taxonomy" id="2914710"/>
    <lineage>
        <taxon>Bacteria</taxon>
        <taxon>Pseudomonadati</taxon>
        <taxon>Pseudomonadota</taxon>
        <taxon>Betaproteobacteria</taxon>
        <taxon>Burkholderiales</taxon>
        <taxon>Sphaerotilaceae</taxon>
        <taxon>Sphaerotilus</taxon>
    </lineage>
</organism>
<name>A0ABN6PJ35_9BURK</name>
<feature type="transmembrane region" description="Helical" evidence="6">
    <location>
        <begin position="37"/>
        <end position="67"/>
    </location>
</feature>
<proteinExistence type="predicted"/>
<evidence type="ECO:0000313" key="8">
    <source>
        <dbReference type="Proteomes" id="UP001057498"/>
    </source>
</evidence>
<dbReference type="PANTHER" id="PTHR30482:SF17">
    <property type="entry name" value="ABC TRANSPORTER ATP-BINDING PROTEIN"/>
    <property type="match status" value="1"/>
</dbReference>
<feature type="transmembrane region" description="Helical" evidence="6">
    <location>
        <begin position="187"/>
        <end position="204"/>
    </location>
</feature>
<dbReference type="EMBL" id="AP025730">
    <property type="protein sequence ID" value="BDI03768.1"/>
    <property type="molecule type" value="Genomic_DNA"/>
</dbReference>
<evidence type="ECO:0000256" key="3">
    <source>
        <dbReference type="ARBA" id="ARBA00022692"/>
    </source>
</evidence>
<sequence length="340" mass="35791">MSARPPVLPAAPMDAANLAATLATHSARVMRWKPWELAVWALIWAAPFAAPQHAALINEIAILALFAISLDLILGYAGIVSLGHAAFFGVGAYAAALLAKHLHPDPLLGLAFGAAVGAVLGALTSPMIVRGSDLTRLMVTMGVALVLLELANKFDGLTGGADGLQGVVMGPLLGVFEFDLAARTASVYSLAVLFVAFVLLRRLVHTPFGMSLKALRDNRLRVAAIGLSVQGRLAVVYTLAAGLAGAAGALLAQTTGFASLDVLEFHRSADVMLALVIGGAGWLWGGLIGAIAFKLMHDLISAITPQYWTFWIGLILVLLMLVGRERLFSPRQWFKRGGTT</sequence>
<dbReference type="CDD" id="cd06581">
    <property type="entry name" value="TM_PBP1_LivM_like"/>
    <property type="match status" value="1"/>
</dbReference>
<dbReference type="Pfam" id="PF02653">
    <property type="entry name" value="BPD_transp_2"/>
    <property type="match status" value="1"/>
</dbReference>
<dbReference type="InterPro" id="IPR001851">
    <property type="entry name" value="ABC_transp_permease"/>
</dbReference>
<feature type="transmembrane region" description="Helical" evidence="6">
    <location>
        <begin position="73"/>
        <end position="95"/>
    </location>
</feature>
<dbReference type="Proteomes" id="UP001057498">
    <property type="component" value="Chromosome"/>
</dbReference>
<feature type="transmembrane region" description="Helical" evidence="6">
    <location>
        <begin position="305"/>
        <end position="323"/>
    </location>
</feature>
<evidence type="ECO:0000313" key="7">
    <source>
        <dbReference type="EMBL" id="BDI03768.1"/>
    </source>
</evidence>
<accession>A0ABN6PJ35</accession>
<feature type="transmembrane region" description="Helical" evidence="6">
    <location>
        <begin position="107"/>
        <end position="128"/>
    </location>
</feature>
<keyword evidence="4 6" id="KW-1133">Transmembrane helix</keyword>
<evidence type="ECO:0000256" key="1">
    <source>
        <dbReference type="ARBA" id="ARBA00004651"/>
    </source>
</evidence>
<keyword evidence="5 6" id="KW-0472">Membrane</keyword>
<keyword evidence="8" id="KW-1185">Reference proteome</keyword>